<reference evidence="1" key="1">
    <citation type="submission" date="2023-10" db="EMBL/GenBank/DDBJ databases">
        <authorList>
            <person name="Rodriguez Cubillos JULIANA M."/>
            <person name="De Vega J."/>
        </authorList>
    </citation>
    <scope>NUCLEOTIDE SEQUENCE</scope>
</reference>
<dbReference type="Proteomes" id="UP001177021">
    <property type="component" value="Unassembled WGS sequence"/>
</dbReference>
<dbReference type="EMBL" id="CASHSV030000206">
    <property type="protein sequence ID" value="CAJ2652350.1"/>
    <property type="molecule type" value="Genomic_DNA"/>
</dbReference>
<evidence type="ECO:0000313" key="1">
    <source>
        <dbReference type="EMBL" id="CAJ2652350.1"/>
    </source>
</evidence>
<evidence type="ECO:0000313" key="2">
    <source>
        <dbReference type="Proteomes" id="UP001177021"/>
    </source>
</evidence>
<sequence length="161" mass="18865">MRLWFIWKARNSLIVNNLNEDPLEVVEEMKVMSWRWRVHRGINLLSFILTNKHGWTGGNFISRVICYFFSQVASSALQVEKLPRIERFTNWGLIDLVVDESEIWLIFKVGSQTGEGAAKPDLAHTCAFTFIYFLVFQGPTMCIVTAWRFIYLFSLEFVSFR</sequence>
<comment type="caution">
    <text evidence="1">The sequence shown here is derived from an EMBL/GenBank/DDBJ whole genome shotgun (WGS) entry which is preliminary data.</text>
</comment>
<gene>
    <name evidence="1" type="ORF">MILVUS5_LOCUS19843</name>
</gene>
<organism evidence="1 2">
    <name type="scientific">Trifolium pratense</name>
    <name type="common">Red clover</name>
    <dbReference type="NCBI Taxonomy" id="57577"/>
    <lineage>
        <taxon>Eukaryota</taxon>
        <taxon>Viridiplantae</taxon>
        <taxon>Streptophyta</taxon>
        <taxon>Embryophyta</taxon>
        <taxon>Tracheophyta</taxon>
        <taxon>Spermatophyta</taxon>
        <taxon>Magnoliopsida</taxon>
        <taxon>eudicotyledons</taxon>
        <taxon>Gunneridae</taxon>
        <taxon>Pentapetalae</taxon>
        <taxon>rosids</taxon>
        <taxon>fabids</taxon>
        <taxon>Fabales</taxon>
        <taxon>Fabaceae</taxon>
        <taxon>Papilionoideae</taxon>
        <taxon>50 kb inversion clade</taxon>
        <taxon>NPAAA clade</taxon>
        <taxon>Hologalegina</taxon>
        <taxon>IRL clade</taxon>
        <taxon>Trifolieae</taxon>
        <taxon>Trifolium</taxon>
    </lineage>
</organism>
<accession>A0ACB0K4T6</accession>
<protein>
    <submittedName>
        <fullName evidence="1">Uncharacterized protein</fullName>
    </submittedName>
</protein>
<keyword evidence="2" id="KW-1185">Reference proteome</keyword>
<name>A0ACB0K4T6_TRIPR</name>
<proteinExistence type="predicted"/>